<gene>
    <name evidence="2" type="ORF">M408DRAFT_328000</name>
</gene>
<dbReference type="EMBL" id="KN824284">
    <property type="protein sequence ID" value="KIM30382.1"/>
    <property type="molecule type" value="Genomic_DNA"/>
</dbReference>
<evidence type="ECO:0000313" key="3">
    <source>
        <dbReference type="Proteomes" id="UP000054097"/>
    </source>
</evidence>
<keyword evidence="1" id="KW-0812">Transmembrane</keyword>
<name>A0A0C2XN11_SERVB</name>
<dbReference type="STRING" id="933852.A0A0C2XN11"/>
<feature type="transmembrane region" description="Helical" evidence="1">
    <location>
        <begin position="245"/>
        <end position="267"/>
    </location>
</feature>
<dbReference type="Proteomes" id="UP000054097">
    <property type="component" value="Unassembled WGS sequence"/>
</dbReference>
<organism evidence="2 3">
    <name type="scientific">Serendipita vermifera MAFF 305830</name>
    <dbReference type="NCBI Taxonomy" id="933852"/>
    <lineage>
        <taxon>Eukaryota</taxon>
        <taxon>Fungi</taxon>
        <taxon>Dikarya</taxon>
        <taxon>Basidiomycota</taxon>
        <taxon>Agaricomycotina</taxon>
        <taxon>Agaricomycetes</taxon>
        <taxon>Sebacinales</taxon>
        <taxon>Serendipitaceae</taxon>
        <taxon>Serendipita</taxon>
    </lineage>
</organism>
<evidence type="ECO:0000256" key="1">
    <source>
        <dbReference type="SAM" id="Phobius"/>
    </source>
</evidence>
<dbReference type="OrthoDB" id="2923771at2759"/>
<feature type="transmembrane region" description="Helical" evidence="1">
    <location>
        <begin position="308"/>
        <end position="333"/>
    </location>
</feature>
<reference evidence="3" key="2">
    <citation type="submission" date="2015-01" db="EMBL/GenBank/DDBJ databases">
        <title>Evolutionary Origins and Diversification of the Mycorrhizal Mutualists.</title>
        <authorList>
            <consortium name="DOE Joint Genome Institute"/>
            <consortium name="Mycorrhizal Genomics Consortium"/>
            <person name="Kohler A."/>
            <person name="Kuo A."/>
            <person name="Nagy L.G."/>
            <person name="Floudas D."/>
            <person name="Copeland A."/>
            <person name="Barry K.W."/>
            <person name="Cichocki N."/>
            <person name="Veneault-Fourrey C."/>
            <person name="LaButti K."/>
            <person name="Lindquist E.A."/>
            <person name="Lipzen A."/>
            <person name="Lundell T."/>
            <person name="Morin E."/>
            <person name="Murat C."/>
            <person name="Riley R."/>
            <person name="Ohm R."/>
            <person name="Sun H."/>
            <person name="Tunlid A."/>
            <person name="Henrissat B."/>
            <person name="Grigoriev I.V."/>
            <person name="Hibbett D.S."/>
            <person name="Martin F."/>
        </authorList>
    </citation>
    <scope>NUCLEOTIDE SEQUENCE [LARGE SCALE GENOMIC DNA]</scope>
    <source>
        <strain evidence="3">MAFF 305830</strain>
    </source>
</reference>
<proteinExistence type="predicted"/>
<keyword evidence="3" id="KW-1185">Reference proteome</keyword>
<reference evidence="2 3" key="1">
    <citation type="submission" date="2014-04" db="EMBL/GenBank/DDBJ databases">
        <authorList>
            <consortium name="DOE Joint Genome Institute"/>
            <person name="Kuo A."/>
            <person name="Zuccaro A."/>
            <person name="Kohler A."/>
            <person name="Nagy L.G."/>
            <person name="Floudas D."/>
            <person name="Copeland A."/>
            <person name="Barry K.W."/>
            <person name="Cichocki N."/>
            <person name="Veneault-Fourrey C."/>
            <person name="LaButti K."/>
            <person name="Lindquist E.A."/>
            <person name="Lipzen A."/>
            <person name="Lundell T."/>
            <person name="Morin E."/>
            <person name="Murat C."/>
            <person name="Sun H."/>
            <person name="Tunlid A."/>
            <person name="Henrissat B."/>
            <person name="Grigoriev I.V."/>
            <person name="Hibbett D.S."/>
            <person name="Martin F."/>
            <person name="Nordberg H.P."/>
            <person name="Cantor M.N."/>
            <person name="Hua S.X."/>
        </authorList>
    </citation>
    <scope>NUCLEOTIDE SEQUENCE [LARGE SCALE GENOMIC DNA]</scope>
    <source>
        <strain evidence="2 3">MAFF 305830</strain>
    </source>
</reference>
<dbReference type="AlphaFoldDB" id="A0A0C2XN11"/>
<protein>
    <submittedName>
        <fullName evidence="2">Uncharacterized protein</fullName>
    </submittedName>
</protein>
<dbReference type="HOGENOM" id="CLU_041457_0_0_1"/>
<sequence>MYGLSGIILIAVWLGIATMFAMTLEKAETGNRRLSSNGTALPDGFSPENSIFFFVSGQISKFDPSSRTLSVGWSALMLQGPLPADGSTENAKQVSVETYGDDPIAIFRDTVARPDVEAAANFTSFTPFRLRAPLLKPIGYLGISDFDQISTDIGLGQQTTQITSQPEFGYPFDIFTGNLTLVAANNGTISRTGRPGSDVVRLEGAVLTDAILNFKVRTSTYATCLDPLAPGCELVITFWVERTGLVKFCVFVVFFVNWIITIAIFLITGEALLLNRANILEGTDILAICFTALFALPSVRSLLPGVPVYYGCLLDILGILPNVIIVTLCTTFFTNSRLRMRRRQAAEAARVAAAEAEAAKAA</sequence>
<evidence type="ECO:0000313" key="2">
    <source>
        <dbReference type="EMBL" id="KIM30382.1"/>
    </source>
</evidence>
<keyword evidence="1" id="KW-1133">Transmembrane helix</keyword>
<accession>A0A0C2XN11</accession>
<feature type="transmembrane region" description="Helical" evidence="1">
    <location>
        <begin position="6"/>
        <end position="24"/>
    </location>
</feature>
<keyword evidence="1" id="KW-0472">Membrane</keyword>